<accession>A0A9X2ZZW6</accession>
<keyword evidence="1" id="KW-0472">Membrane</keyword>
<comment type="caution">
    <text evidence="2">The sequence shown here is derived from an EMBL/GenBank/DDBJ whole genome shotgun (WGS) entry which is preliminary data.</text>
</comment>
<name>A0A9X2ZZW6_9PSEU</name>
<feature type="transmembrane region" description="Helical" evidence="1">
    <location>
        <begin position="301"/>
        <end position="324"/>
    </location>
</feature>
<feature type="transmembrane region" description="Helical" evidence="1">
    <location>
        <begin position="171"/>
        <end position="189"/>
    </location>
</feature>
<dbReference type="RefSeq" id="WP_259623418.1">
    <property type="nucleotide sequence ID" value="NZ_JANYMP010000005.1"/>
</dbReference>
<sequence>MSTNDSEEDRTARPPARLLPAVAVFAGTLLSLVGWSWDIQWHTDVGPDTFFTMPHLFLYAGSALCGITALVVVLRTTSAQRAGRHVDPTVGGRSVRVFGGRFTAPVAYLVTGTAAAAFLFYGLWDQWWHGLYGFDATLNSPPHVGLLLGNVATIIGAAMAFTALRAERWGRIGVFASFGVLVAFLPIPADVFQQVEGPVDWGAVCLACLTALLLLLATAFFRRPGSALLVAVSVAVVQGVLWLFTPWATVLYADAVGLPMREVVSPAPIMPTWIPMSVVAAALVVEAVLALARARHWSSRVVAVLGGAFAAAVLAALVPLQRALLFDVPLPPFTEVLLYLAPGCVAALAFGALAGVVAWRFGLVLRLLDQPSAAAHGSRTTTSGATA</sequence>
<evidence type="ECO:0000256" key="1">
    <source>
        <dbReference type="SAM" id="Phobius"/>
    </source>
</evidence>
<feature type="transmembrane region" description="Helical" evidence="1">
    <location>
        <begin position="273"/>
        <end position="292"/>
    </location>
</feature>
<feature type="transmembrane region" description="Helical" evidence="1">
    <location>
        <begin position="201"/>
        <end position="221"/>
    </location>
</feature>
<keyword evidence="3" id="KW-1185">Reference proteome</keyword>
<feature type="transmembrane region" description="Helical" evidence="1">
    <location>
        <begin position="106"/>
        <end position="124"/>
    </location>
</feature>
<reference evidence="2" key="1">
    <citation type="submission" date="2022-08" db="EMBL/GenBank/DDBJ databases">
        <authorList>
            <person name="Tistechok S."/>
            <person name="Samborskyy M."/>
            <person name="Roman I."/>
        </authorList>
    </citation>
    <scope>NUCLEOTIDE SEQUENCE</scope>
    <source>
        <strain evidence="2">DSM 103496</strain>
    </source>
</reference>
<feature type="transmembrane region" description="Helical" evidence="1">
    <location>
        <begin position="144"/>
        <end position="164"/>
    </location>
</feature>
<organism evidence="2 3">
    <name type="scientific">Umezawaea endophytica</name>
    <dbReference type="NCBI Taxonomy" id="1654476"/>
    <lineage>
        <taxon>Bacteria</taxon>
        <taxon>Bacillati</taxon>
        <taxon>Actinomycetota</taxon>
        <taxon>Actinomycetes</taxon>
        <taxon>Pseudonocardiales</taxon>
        <taxon>Pseudonocardiaceae</taxon>
        <taxon>Umezawaea</taxon>
    </lineage>
</organism>
<feature type="transmembrane region" description="Helical" evidence="1">
    <location>
        <begin position="18"/>
        <end position="37"/>
    </location>
</feature>
<feature type="transmembrane region" description="Helical" evidence="1">
    <location>
        <begin position="336"/>
        <end position="359"/>
    </location>
</feature>
<keyword evidence="1" id="KW-1133">Transmembrane helix</keyword>
<dbReference type="EMBL" id="JANYMP010000005">
    <property type="protein sequence ID" value="MCS7477914.1"/>
    <property type="molecule type" value="Genomic_DNA"/>
</dbReference>
<dbReference type="AlphaFoldDB" id="A0A9X2ZZW6"/>
<keyword evidence="1" id="KW-0812">Transmembrane</keyword>
<feature type="transmembrane region" description="Helical" evidence="1">
    <location>
        <begin position="228"/>
        <end position="253"/>
    </location>
</feature>
<dbReference type="Proteomes" id="UP001141259">
    <property type="component" value="Unassembled WGS sequence"/>
</dbReference>
<gene>
    <name evidence="2" type="ORF">NZH93_13705</name>
</gene>
<evidence type="ECO:0000313" key="2">
    <source>
        <dbReference type="EMBL" id="MCS7477914.1"/>
    </source>
</evidence>
<feature type="transmembrane region" description="Helical" evidence="1">
    <location>
        <begin position="57"/>
        <end position="74"/>
    </location>
</feature>
<proteinExistence type="predicted"/>
<evidence type="ECO:0000313" key="3">
    <source>
        <dbReference type="Proteomes" id="UP001141259"/>
    </source>
</evidence>
<protein>
    <submittedName>
        <fullName evidence="2">Uncharacterized protein</fullName>
    </submittedName>
</protein>